<sequence>MSDPVQLATARELAAAGSVRDTLLVGQRGGYAVRFKIGAGERTLVTKSGSPRLFTGIDAAARVLGGLGIARYRVDSSGLAEEDLPRRRRPDRAVALKRTHENAAYLEFLQQRAEAGRRDTVRYTDEQVNERMRTLRTGRRA</sequence>
<keyword evidence="2" id="KW-1185">Reference proteome</keyword>
<organism evidence="1 2">
    <name type="scientific">Lysobacter defluvii IMMIB APB-9 = DSM 18482</name>
    <dbReference type="NCBI Taxonomy" id="1385515"/>
    <lineage>
        <taxon>Bacteria</taxon>
        <taxon>Pseudomonadati</taxon>
        <taxon>Pseudomonadota</taxon>
        <taxon>Gammaproteobacteria</taxon>
        <taxon>Lysobacterales</taxon>
        <taxon>Lysobacteraceae</taxon>
        <taxon>Novilysobacter</taxon>
    </lineage>
</organism>
<evidence type="ECO:0000313" key="1">
    <source>
        <dbReference type="EMBL" id="KGO99776.1"/>
    </source>
</evidence>
<accession>A0A0A0MC64</accession>
<dbReference type="AlphaFoldDB" id="A0A0A0MC64"/>
<evidence type="ECO:0000313" key="2">
    <source>
        <dbReference type="Proteomes" id="UP000030003"/>
    </source>
</evidence>
<dbReference type="STRING" id="1385515.GCA_000423325_01275"/>
<dbReference type="RefSeq" id="WP_197050167.1">
    <property type="nucleotide sequence ID" value="NZ_AUHT01000007.1"/>
</dbReference>
<dbReference type="eggNOG" id="ENOG503169E">
    <property type="taxonomic scope" value="Bacteria"/>
</dbReference>
<protein>
    <submittedName>
        <fullName evidence="1">Uncharacterized protein</fullName>
    </submittedName>
</protein>
<reference evidence="1 2" key="1">
    <citation type="submission" date="2013-08" db="EMBL/GenBank/DDBJ databases">
        <title>Genomic analysis of Lysobacter defluvii.</title>
        <authorList>
            <person name="Wang Q."/>
            <person name="Wang G."/>
        </authorList>
    </citation>
    <scope>NUCLEOTIDE SEQUENCE [LARGE SCALE GENOMIC DNA]</scope>
    <source>
        <strain evidence="1 2">IMMIB APB-9</strain>
    </source>
</reference>
<name>A0A0A0MC64_9GAMM</name>
<comment type="caution">
    <text evidence="1">The sequence shown here is derived from an EMBL/GenBank/DDBJ whole genome shotgun (WGS) entry which is preliminary data.</text>
</comment>
<dbReference type="Proteomes" id="UP000030003">
    <property type="component" value="Unassembled WGS sequence"/>
</dbReference>
<proteinExistence type="predicted"/>
<dbReference type="EMBL" id="AVBH01000003">
    <property type="protein sequence ID" value="KGO99776.1"/>
    <property type="molecule type" value="Genomic_DNA"/>
</dbReference>
<gene>
    <name evidence="1" type="ORF">N791_13765</name>
</gene>